<dbReference type="Gene3D" id="3.80.10.10">
    <property type="entry name" value="Ribonuclease Inhibitor"/>
    <property type="match status" value="2"/>
</dbReference>
<evidence type="ECO:0000313" key="3">
    <source>
        <dbReference type="Proteomes" id="UP000663842"/>
    </source>
</evidence>
<evidence type="ECO:0000313" key="2">
    <source>
        <dbReference type="EMBL" id="CAF4083516.1"/>
    </source>
</evidence>
<protein>
    <submittedName>
        <fullName evidence="2">Uncharacterized protein</fullName>
    </submittedName>
</protein>
<feature type="region of interest" description="Disordered" evidence="1">
    <location>
        <begin position="106"/>
        <end position="133"/>
    </location>
</feature>
<feature type="compositionally biased region" description="Polar residues" evidence="1">
    <location>
        <begin position="285"/>
        <end position="297"/>
    </location>
</feature>
<feature type="region of interest" description="Disordered" evidence="1">
    <location>
        <begin position="1046"/>
        <end position="1073"/>
    </location>
</feature>
<dbReference type="InterPro" id="IPR032675">
    <property type="entry name" value="LRR_dom_sf"/>
</dbReference>
<feature type="region of interest" description="Disordered" evidence="1">
    <location>
        <begin position="256"/>
        <end position="312"/>
    </location>
</feature>
<feature type="compositionally biased region" description="Low complexity" evidence="1">
    <location>
        <begin position="114"/>
        <end position="133"/>
    </location>
</feature>
<dbReference type="Proteomes" id="UP000663842">
    <property type="component" value="Unassembled WGS sequence"/>
</dbReference>
<feature type="compositionally biased region" description="Acidic residues" evidence="1">
    <location>
        <begin position="264"/>
        <end position="284"/>
    </location>
</feature>
<sequence>MDLNNLSDEVLFYSNDEFYKFIENCLGVDEMKLLQLQSIKNIRTLLNVPDVFAIFSVNCKELVDLKNSICFVDEDNNKNIIIKSGIKAGIDNLITTLQEKNNKYIKRTKNSKPSSPLSSTTNHPNSNTSLSNTLISDSIDSSLTSTRTTAPNLMPINDYVDLISNSIENFCINTFANIILKNNDDYAIFLTLLHTSIDGHIKCGCNTTIKLVFRLNRNSFQLSSYFKHLKNSHCSMIKKKKQVLIKNLNKNNNLSDDLLRNEDVPDMNDDTGYDEENLKDDDDISQITTNTSTSRKSCSVGKKRPASSSLSNTMAGMERELLPFLENISSYSDDVFYAFVKEFVGDVESEILEIQRIKDVRILLQVPDVFIFLQINSKDILKLKERACFVTNDLQYIVRPGIKSNLEQFIETLRKYYKSTSTNENFVSSQTTTNAIKETTHCMCHLIDIYQSNQPKSFINIFVSNLLKNMTRSSNNYQFDPIVNKFASVFNILAGNNAYEFIRLNLPGSLPSTTTLKTYNQNMNLQLRECEFRFDSLKDHLAFVDSNHVFMSEDSTGVISSVSYDSKNDCFNGFSPQLENGLPTVDQFQTNSYTELQQWFEDFDKSTLINALLIEPLIRNNSSLVHSRPFILSAYGTNNKYTAIDVLRKWMYLYHECKKRNINVVGFSSDCDSRYLKAMQLSLGFFIRAPNIDLLTGNNSLLEINIASHWNFFFIRSTQPYLCMQDGIHLVTKIRNRLLSETANMSINNEEIDVNHLFYIIQNYPKIDHNLVKSDIFPHDRQNYSSCLKITSDDVLNLLKHINASATYVYLYLLKLVILTYVKTDTDILVRLYYGWIVTFSYRMWWTSLQIKRNFSQKEKDNCFITRAAWLSSELNVHCLTAIIILVAEGRLPSYAINTHLFSSQPCEATFRSARAMTGILSSITNFSVFEFLQKIGKISILNQIKSTDEANDDTHSLKFPVHHKNRHRGTTMSTNTPITSTITTNDIEKIIIKAYHKAESIMDSLQLTKILKENNLNDFQTLNDFVFQQLTGKSTVDYSYFNEENLQDSSDNNDSTANELTETNFDTNEDCSDEDDVNDYDLTSAKETFEGMRVYDRIDPSKKSHYFQITINNKPKFIHKQTAARLLTLNKNCLSSDRRTRVQQTKESNYIAKRIAAFTTLDVGHRRLSYGRFDWANIIRYNTTLNTMIFCKNNLDDRAISNLVRGLEHNSTLISFDLSYNRIKTAGTRDIASALKHNQTLETLNLSQNKIGIAGAISLAIVLKHNTTLTKLDIKSNSCGDEGEQLVTDALQRTTYYHSLQTHTPLNARCQIPNQQEFEHLVEILNNEDELTTLYLHHIYFSKATWLIANTIQNNTTLTALSIEQSYINDDQMNHLANALMLNKTLKTLCLPKNDIGKAGVKHLATVLQYNTTLQELDIASNRIGDAGAQHLANALKLNTVRSDFCSYIICTY</sequence>
<dbReference type="PANTHER" id="PTHR24114:SF2">
    <property type="entry name" value="F-BOX DOMAIN-CONTAINING PROTEIN-RELATED"/>
    <property type="match status" value="1"/>
</dbReference>
<evidence type="ECO:0000256" key="1">
    <source>
        <dbReference type="SAM" id="MobiDB-lite"/>
    </source>
</evidence>
<dbReference type="Pfam" id="PF13516">
    <property type="entry name" value="LRR_6"/>
    <property type="match status" value="4"/>
</dbReference>
<gene>
    <name evidence="2" type="ORF">UXM345_LOCUS21223</name>
</gene>
<comment type="caution">
    <text evidence="2">The sequence shown here is derived from an EMBL/GenBank/DDBJ whole genome shotgun (WGS) entry which is preliminary data.</text>
</comment>
<dbReference type="EMBL" id="CAJOBF010003284">
    <property type="protein sequence ID" value="CAF4083516.1"/>
    <property type="molecule type" value="Genomic_DNA"/>
</dbReference>
<proteinExistence type="predicted"/>
<dbReference type="SUPFAM" id="SSF52047">
    <property type="entry name" value="RNI-like"/>
    <property type="match status" value="1"/>
</dbReference>
<organism evidence="2 3">
    <name type="scientific">Rotaria magnacalcarata</name>
    <dbReference type="NCBI Taxonomy" id="392030"/>
    <lineage>
        <taxon>Eukaryota</taxon>
        <taxon>Metazoa</taxon>
        <taxon>Spiralia</taxon>
        <taxon>Gnathifera</taxon>
        <taxon>Rotifera</taxon>
        <taxon>Eurotatoria</taxon>
        <taxon>Bdelloidea</taxon>
        <taxon>Philodinida</taxon>
        <taxon>Philodinidae</taxon>
        <taxon>Rotaria</taxon>
    </lineage>
</organism>
<feature type="non-terminal residue" evidence="2">
    <location>
        <position position="1"/>
    </location>
</feature>
<accession>A0A819TUQ8</accession>
<reference evidence="2" key="1">
    <citation type="submission" date="2021-02" db="EMBL/GenBank/DDBJ databases">
        <authorList>
            <person name="Nowell W R."/>
        </authorList>
    </citation>
    <scope>NUCLEOTIDE SEQUENCE</scope>
</reference>
<dbReference type="InterPro" id="IPR001611">
    <property type="entry name" value="Leu-rich_rpt"/>
</dbReference>
<name>A0A819TUQ8_9BILA</name>
<dbReference type="InterPro" id="IPR052394">
    <property type="entry name" value="LRR-containing"/>
</dbReference>
<dbReference type="SMART" id="SM00368">
    <property type="entry name" value="LRR_RI"/>
    <property type="match status" value="5"/>
</dbReference>
<feature type="compositionally biased region" description="Polar residues" evidence="1">
    <location>
        <begin position="1046"/>
        <end position="1067"/>
    </location>
</feature>
<dbReference type="PANTHER" id="PTHR24114">
    <property type="entry name" value="LEUCINE RICH REPEAT FAMILY PROTEIN"/>
    <property type="match status" value="1"/>
</dbReference>